<accession>A0A6P2D491</accession>
<protein>
    <submittedName>
        <fullName evidence="2">Uncharacterized protein</fullName>
    </submittedName>
</protein>
<dbReference type="Proteomes" id="UP000464178">
    <property type="component" value="Chromosome"/>
</dbReference>
<feature type="region of interest" description="Disordered" evidence="1">
    <location>
        <begin position="95"/>
        <end position="135"/>
    </location>
</feature>
<dbReference type="AlphaFoldDB" id="A0A6P2D491"/>
<reference evidence="2 3" key="1">
    <citation type="submission" date="2019-05" db="EMBL/GenBank/DDBJ databases">
        <authorList>
            <consortium name="Science for Life Laboratories"/>
        </authorList>
    </citation>
    <scope>NUCLEOTIDE SEQUENCE [LARGE SCALE GENOMIC DNA]</scope>
    <source>
        <strain evidence="2">Soil9</strain>
    </source>
</reference>
<evidence type="ECO:0000256" key="1">
    <source>
        <dbReference type="SAM" id="MobiDB-lite"/>
    </source>
</evidence>
<dbReference type="KEGG" id="gms:SOIL9_24690"/>
<evidence type="ECO:0000313" key="2">
    <source>
        <dbReference type="EMBL" id="VTR95245.1"/>
    </source>
</evidence>
<dbReference type="RefSeq" id="WP_162669685.1">
    <property type="nucleotide sequence ID" value="NZ_LR593886.1"/>
</dbReference>
<sequence length="331" mass="36106">MAVKDIIEDWKGRGATTDEKGVRTLKRRWTVTTDDDKTGEPEVIDSVIAKDPSAGLYAPHPKWKWAICRQLTAAPNNGPRVWTVDASYSSGSFAATGDGSGTPGTGGGGSGGGGGNGGNPTSPTPLETNSTPAHLRSPVLSVKPKQVTKVLEKDVLNDKKITNTVGDPFDPLPEVFRSHHVITWRFYRKPGQLNWPVRSLFQDTLNMAEYRVYGRVYPPHSLRCTEYSVDTVWETDTDGVGYFFAITVEVEYNPDLWDIKLLNTGRRRYISGSLNDPARPPQLATIVDGNGQPVPDPVPLSIGGNPVAPGGEYHYVNVNGYLEKDWSTLLG</sequence>
<proteinExistence type="predicted"/>
<name>A0A6P2D491_9BACT</name>
<organism evidence="2 3">
    <name type="scientific">Gemmata massiliana</name>
    <dbReference type="NCBI Taxonomy" id="1210884"/>
    <lineage>
        <taxon>Bacteria</taxon>
        <taxon>Pseudomonadati</taxon>
        <taxon>Planctomycetota</taxon>
        <taxon>Planctomycetia</taxon>
        <taxon>Gemmatales</taxon>
        <taxon>Gemmataceae</taxon>
        <taxon>Gemmata</taxon>
    </lineage>
</organism>
<keyword evidence="3" id="KW-1185">Reference proteome</keyword>
<evidence type="ECO:0000313" key="3">
    <source>
        <dbReference type="Proteomes" id="UP000464178"/>
    </source>
</evidence>
<gene>
    <name evidence="2" type="ORF">SOIL9_24690</name>
</gene>
<feature type="compositionally biased region" description="Gly residues" evidence="1">
    <location>
        <begin position="98"/>
        <end position="118"/>
    </location>
</feature>
<dbReference type="EMBL" id="LR593886">
    <property type="protein sequence ID" value="VTR95245.1"/>
    <property type="molecule type" value="Genomic_DNA"/>
</dbReference>